<dbReference type="PANTHER" id="PTHR34976:SF1">
    <property type="entry name" value="TOXIN BC_0920"/>
    <property type="match status" value="1"/>
</dbReference>
<dbReference type="NCBIfam" id="TIGR03930">
    <property type="entry name" value="WXG100_ESAT6"/>
    <property type="match status" value="1"/>
</dbReference>
<dbReference type="AlphaFoldDB" id="A0A158RMP6"/>
<sequence length="513" mass="57360">MVQIKVTPEELERVAKRANDTKHALESIHNNLCNQIDYMCFQWTGASNQNFIQMFNNARPSAFTAINALVHVEEELKRIAEKFRVADSEDVTSQKTTKSSKAPEKSFLGKVWDGIVDGAGDAVGDTIDGIKALGDWETWKSMGYTVTHLDEALPAMWNALSDSFNKDVINGDAETRARWGSYALTQIGLGLLGDKGVSKAAKLAQGAKFSQGISKAGQLSNKGDNLAFAGGNGGRSVFDSADFRQAEEKLSTYQFAKGDRSQPVTSVGEAQVKRYLENTGGTVAESKPRYTREQIEHLAESNFENQIDSVLRDVDMSREKFNELKTKMYHELSPEEVVAMKQIRDSVPAPTSTTMMQKAIPLEDIKKYLMDERFNEVGGCVAKFEDVADIQPSHDLFHSLRLDYHKTKFTTESDFGVIRFTSDDAEKLYIPYGDNFNDPINKKPSDYLQYPQTGNGFVMSENGRIIPEYESQFPQKLRPHDGAEIYEVVNGKERLVGIYSELDKKFIPAVTKN</sequence>
<dbReference type="InterPro" id="IPR051768">
    <property type="entry name" value="Bact_secretion_toxin"/>
</dbReference>
<dbReference type="InterPro" id="IPR010310">
    <property type="entry name" value="T7SS_ESAT-6-like"/>
</dbReference>
<dbReference type="Proteomes" id="UP000002210">
    <property type="component" value="Chromosome"/>
</dbReference>
<dbReference type="EMBL" id="CP001407">
    <property type="protein sequence ID" value="ACO28398.1"/>
    <property type="molecule type" value="Genomic_DNA"/>
</dbReference>
<dbReference type="PANTHER" id="PTHR34976">
    <property type="entry name" value="RIBONUCLEASE YQCG-RELATED"/>
    <property type="match status" value="1"/>
</dbReference>
<dbReference type="Pfam" id="PF06013">
    <property type="entry name" value="WXG100"/>
    <property type="match status" value="1"/>
</dbReference>
<dbReference type="Gene3D" id="1.10.287.850">
    <property type="entry name" value="HP0062-like domain"/>
    <property type="match status" value="1"/>
</dbReference>
<dbReference type="RefSeq" id="WP_000249908.1">
    <property type="nucleotide sequence ID" value="NC_012472.1"/>
</dbReference>
<accession>A0A158RMP6</accession>
<evidence type="ECO:0008006" key="3">
    <source>
        <dbReference type="Google" id="ProtNLM"/>
    </source>
</evidence>
<gene>
    <name evidence="1" type="ordered locus">BCA_2106</name>
</gene>
<organism evidence="1 2">
    <name type="scientific">Bacillus cereus (strain 03BB102)</name>
    <dbReference type="NCBI Taxonomy" id="572264"/>
    <lineage>
        <taxon>Bacteria</taxon>
        <taxon>Bacillati</taxon>
        <taxon>Bacillota</taxon>
        <taxon>Bacilli</taxon>
        <taxon>Bacillales</taxon>
        <taxon>Bacillaceae</taxon>
        <taxon>Bacillus</taxon>
        <taxon>Bacillus cereus group</taxon>
    </lineage>
</organism>
<name>A0A158RMP6_BACC3</name>
<dbReference type="KEGG" id="bcx:BCA_2106"/>
<evidence type="ECO:0000313" key="2">
    <source>
        <dbReference type="Proteomes" id="UP000002210"/>
    </source>
</evidence>
<reference evidence="1 2" key="1">
    <citation type="submission" date="2009-02" db="EMBL/GenBank/DDBJ databases">
        <title>Genome sequence of Bacillus cereus 03BB102.</title>
        <authorList>
            <person name="Dodson R.J."/>
            <person name="Jackson P."/>
            <person name="Munk A.C."/>
            <person name="Brettin T."/>
            <person name="Bruce D."/>
            <person name="Detter C."/>
            <person name="Tapia R."/>
            <person name="Han C."/>
            <person name="Sutton G."/>
            <person name="Sims D."/>
        </authorList>
    </citation>
    <scope>NUCLEOTIDE SEQUENCE [LARGE SCALE GENOMIC DNA]</scope>
    <source>
        <strain evidence="1 2">03BB102</strain>
    </source>
</reference>
<protein>
    <recommendedName>
        <fullName evidence="3">WXG100 family type VII secretion target</fullName>
    </recommendedName>
</protein>
<dbReference type="SUPFAM" id="SSF140453">
    <property type="entry name" value="EsxAB dimer-like"/>
    <property type="match status" value="1"/>
</dbReference>
<evidence type="ECO:0000313" key="1">
    <source>
        <dbReference type="EMBL" id="ACO28398.1"/>
    </source>
</evidence>
<dbReference type="InterPro" id="IPR036689">
    <property type="entry name" value="ESAT-6-like_sf"/>
</dbReference>
<dbReference type="PATRIC" id="fig|572264.18.peg.2052"/>
<proteinExistence type="predicted"/>